<evidence type="ECO:0000256" key="1">
    <source>
        <dbReference type="ARBA" id="ARBA00004202"/>
    </source>
</evidence>
<keyword evidence="11" id="KW-1185">Reference proteome</keyword>
<dbReference type="SMART" id="SM00382">
    <property type="entry name" value="AAA"/>
    <property type="match status" value="1"/>
</dbReference>
<dbReference type="PANTHER" id="PTHR43553">
    <property type="entry name" value="HEAVY METAL TRANSPORTER"/>
    <property type="match status" value="1"/>
</dbReference>
<dbReference type="EMBL" id="VOGC01000007">
    <property type="protein sequence ID" value="MQN02022.1"/>
    <property type="molecule type" value="Genomic_DNA"/>
</dbReference>
<comment type="subcellular location">
    <subcellularLocation>
        <location evidence="1">Cell membrane</location>
        <topology evidence="1">Peripheral membrane protein</topology>
    </subcellularLocation>
</comment>
<dbReference type="GO" id="GO:0005524">
    <property type="term" value="F:ATP binding"/>
    <property type="evidence" value="ECO:0007669"/>
    <property type="project" value="UniProtKB-KW"/>
</dbReference>
<keyword evidence="4" id="KW-1003">Cell membrane</keyword>
<evidence type="ECO:0000256" key="3">
    <source>
        <dbReference type="ARBA" id="ARBA00022448"/>
    </source>
</evidence>
<organism evidence="10 11">
    <name type="scientific">Candidatus Weimeria bifida</name>
    <dbReference type="NCBI Taxonomy" id="2599074"/>
    <lineage>
        <taxon>Bacteria</taxon>
        <taxon>Bacillati</taxon>
        <taxon>Bacillota</taxon>
        <taxon>Clostridia</taxon>
        <taxon>Lachnospirales</taxon>
        <taxon>Lachnospiraceae</taxon>
        <taxon>Candidatus Weimeria</taxon>
    </lineage>
</organism>
<dbReference type="Gene3D" id="3.40.50.300">
    <property type="entry name" value="P-loop containing nucleotide triphosphate hydrolases"/>
    <property type="match status" value="1"/>
</dbReference>
<evidence type="ECO:0000256" key="7">
    <source>
        <dbReference type="ARBA" id="ARBA00022967"/>
    </source>
</evidence>
<dbReference type="InterPro" id="IPR015856">
    <property type="entry name" value="ABC_transpr_CbiO/EcfA_su"/>
</dbReference>
<dbReference type="GO" id="GO:0016887">
    <property type="term" value="F:ATP hydrolysis activity"/>
    <property type="evidence" value="ECO:0007669"/>
    <property type="project" value="InterPro"/>
</dbReference>
<proteinExistence type="inferred from homology"/>
<sequence length="224" mass="24830">MNTIELKNVSFNYDDGTPALEDISLSLASGRCYVIKGPNGCGKSSLFRILNGLSFPTKGEYFFKGTAVTPKFLHDKKNAAIFHSKIGFLFQDTEVMLFTGSVEDEIAFGLYQLGLSDEEVKSRTGHYISALSLEALRRRAPFSLSGGEKKRVALASILAMEPEVLIMDEPLSGLDEDGQSWITDALKSLKSPERLLLIATHNDQLVREISDQTILMDKFHHIVN</sequence>
<keyword evidence="6 10" id="KW-0067">ATP-binding</keyword>
<keyword evidence="3" id="KW-0813">Transport</keyword>
<comment type="caution">
    <text evidence="10">The sequence shown here is derived from an EMBL/GenBank/DDBJ whole genome shotgun (WGS) entry which is preliminary data.</text>
</comment>
<evidence type="ECO:0000256" key="5">
    <source>
        <dbReference type="ARBA" id="ARBA00022741"/>
    </source>
</evidence>
<dbReference type="SUPFAM" id="SSF52540">
    <property type="entry name" value="P-loop containing nucleoside triphosphate hydrolases"/>
    <property type="match status" value="1"/>
</dbReference>
<dbReference type="AlphaFoldDB" id="A0A6N7J0I2"/>
<accession>A0A6N7J0I2</accession>
<dbReference type="PROSITE" id="PS00211">
    <property type="entry name" value="ABC_TRANSPORTER_1"/>
    <property type="match status" value="1"/>
</dbReference>
<dbReference type="Pfam" id="PF00005">
    <property type="entry name" value="ABC_tran"/>
    <property type="match status" value="1"/>
</dbReference>
<dbReference type="GO" id="GO:0043190">
    <property type="term" value="C:ATP-binding cassette (ABC) transporter complex"/>
    <property type="evidence" value="ECO:0007669"/>
    <property type="project" value="TreeGrafter"/>
</dbReference>
<evidence type="ECO:0000256" key="6">
    <source>
        <dbReference type="ARBA" id="ARBA00022840"/>
    </source>
</evidence>
<evidence type="ECO:0000256" key="2">
    <source>
        <dbReference type="ARBA" id="ARBA00005417"/>
    </source>
</evidence>
<reference evidence="10" key="1">
    <citation type="journal article" date="2020" name="Appl. Environ. Microbiol.">
        <title>Medium-Chain Fatty Acid Synthesis by 'Candidatus Weimeria bifida' gen. nov., sp. nov., and 'Candidatus Pseudoramibacter fermentans' sp. nov.</title>
        <authorList>
            <person name="Scarborough M.J."/>
            <person name="Myers K.S."/>
            <person name="Donohue T.J."/>
            <person name="Noguera D.R."/>
        </authorList>
    </citation>
    <scope>NUCLEOTIDE SEQUENCE</scope>
    <source>
        <strain evidence="10">LCO1.1</strain>
    </source>
</reference>
<gene>
    <name evidence="10" type="ORF">FRC54_09010</name>
</gene>
<dbReference type="PANTHER" id="PTHR43553:SF27">
    <property type="entry name" value="ENERGY-COUPLING FACTOR TRANSPORTER ATP-BINDING PROTEIN ECFA2"/>
    <property type="match status" value="1"/>
</dbReference>
<evidence type="ECO:0000313" key="11">
    <source>
        <dbReference type="Proteomes" id="UP000460257"/>
    </source>
</evidence>
<comment type="similarity">
    <text evidence="2">Belongs to the ABC transporter superfamily.</text>
</comment>
<dbReference type="InterPro" id="IPR003593">
    <property type="entry name" value="AAA+_ATPase"/>
</dbReference>
<keyword evidence="8" id="KW-0472">Membrane</keyword>
<dbReference type="InterPro" id="IPR027417">
    <property type="entry name" value="P-loop_NTPase"/>
</dbReference>
<feature type="domain" description="ABC transporter" evidence="9">
    <location>
        <begin position="4"/>
        <end position="222"/>
    </location>
</feature>
<evidence type="ECO:0000256" key="8">
    <source>
        <dbReference type="ARBA" id="ARBA00023136"/>
    </source>
</evidence>
<dbReference type="PROSITE" id="PS50893">
    <property type="entry name" value="ABC_TRANSPORTER_2"/>
    <property type="match status" value="1"/>
</dbReference>
<protein>
    <submittedName>
        <fullName evidence="10">ABC transporter ATP-binding protein</fullName>
    </submittedName>
</protein>
<keyword evidence="7" id="KW-1278">Translocase</keyword>
<keyword evidence="5" id="KW-0547">Nucleotide-binding</keyword>
<dbReference type="Proteomes" id="UP000460257">
    <property type="component" value="Unassembled WGS sequence"/>
</dbReference>
<evidence type="ECO:0000256" key="4">
    <source>
        <dbReference type="ARBA" id="ARBA00022475"/>
    </source>
</evidence>
<evidence type="ECO:0000259" key="9">
    <source>
        <dbReference type="PROSITE" id="PS50893"/>
    </source>
</evidence>
<dbReference type="InterPro" id="IPR017871">
    <property type="entry name" value="ABC_transporter-like_CS"/>
</dbReference>
<evidence type="ECO:0000313" key="10">
    <source>
        <dbReference type="EMBL" id="MQN02022.1"/>
    </source>
</evidence>
<dbReference type="GO" id="GO:0042626">
    <property type="term" value="F:ATPase-coupled transmembrane transporter activity"/>
    <property type="evidence" value="ECO:0007669"/>
    <property type="project" value="TreeGrafter"/>
</dbReference>
<dbReference type="CDD" id="cd03225">
    <property type="entry name" value="ABC_cobalt_CbiO_domain1"/>
    <property type="match status" value="1"/>
</dbReference>
<name>A0A6N7J0I2_9FIRM</name>
<dbReference type="InterPro" id="IPR003439">
    <property type="entry name" value="ABC_transporter-like_ATP-bd"/>
</dbReference>
<dbReference type="InterPro" id="IPR050095">
    <property type="entry name" value="ECF_ABC_transporter_ATP-bd"/>
</dbReference>